<dbReference type="EMBL" id="FNUY01000001">
    <property type="protein sequence ID" value="SEF67681.1"/>
    <property type="molecule type" value="Genomic_DNA"/>
</dbReference>
<evidence type="ECO:0000259" key="3">
    <source>
        <dbReference type="Pfam" id="PF02608"/>
    </source>
</evidence>
<feature type="chain" id="PRO_5009285650" evidence="2">
    <location>
        <begin position="30"/>
        <end position="359"/>
    </location>
</feature>
<accession>A0A1H5U094</accession>
<dbReference type="PANTHER" id="PTHR43208:SF1">
    <property type="entry name" value="ABC TRANSPORTER SUBSTRATE-BINDING PROTEIN"/>
    <property type="match status" value="1"/>
</dbReference>
<dbReference type="InterPro" id="IPR052910">
    <property type="entry name" value="ABC-Purine-Binding"/>
</dbReference>
<dbReference type="CDD" id="cd19963">
    <property type="entry name" value="PBP1_BMP-like"/>
    <property type="match status" value="1"/>
</dbReference>
<dbReference type="AlphaFoldDB" id="A0A1H5U094"/>
<dbReference type="OrthoDB" id="9781639at2"/>
<dbReference type="GO" id="GO:0005886">
    <property type="term" value="C:plasma membrane"/>
    <property type="evidence" value="ECO:0007669"/>
    <property type="project" value="InterPro"/>
</dbReference>
<feature type="domain" description="ABC transporter substrate-binding protein PnrA-like" evidence="3">
    <location>
        <begin position="35"/>
        <end position="297"/>
    </location>
</feature>
<proteinExistence type="predicted"/>
<sequence>MTSIITRRRMTFGAAAASALPLLGRGAQAQAPLGVGFVYVGPIGDHGYTWTHDQGRLALEKEYGAKIKTSFIENVAEGPDAARAIRQLAQAGNQLIFATSFGFMNPTIQVAKQFPKIKFEHATGYQRAENVATYNARFYEGRAVIGTIAGHMSKSGQAGYVASFPIPEVVMGINAFHLAARKVNPNFKTKVIWASTWYDPAKEADAAKALIDQGADMITQHTDSAAPLQAAEQRGVFAFGQASDMSAFAPKAHLTAIVDDWSGYYIKRVKEVMDGTWKTGDVWGGLKEGMVRMAPFNPAMTPAARAAAEELVKGITAGTLHPFTGELKDQKGEVRVKAGETASDEILSKMDWYVDGVQA</sequence>
<gene>
    <name evidence="4" type="ORF">SAMN04488115_101815</name>
</gene>
<reference evidence="4 5" key="1">
    <citation type="submission" date="2016-10" db="EMBL/GenBank/DDBJ databases">
        <authorList>
            <person name="de Groot N.N."/>
        </authorList>
    </citation>
    <scope>NUCLEOTIDE SEQUENCE [LARGE SCALE GENOMIC DNA]</scope>
    <source>
        <strain evidence="4 5">DSM 26656</strain>
    </source>
</reference>
<keyword evidence="5" id="KW-1185">Reference proteome</keyword>
<feature type="signal peptide" evidence="2">
    <location>
        <begin position="1"/>
        <end position="29"/>
    </location>
</feature>
<organism evidence="4 5">
    <name type="scientific">Bosea lathyri</name>
    <dbReference type="NCBI Taxonomy" id="1036778"/>
    <lineage>
        <taxon>Bacteria</taxon>
        <taxon>Pseudomonadati</taxon>
        <taxon>Pseudomonadota</taxon>
        <taxon>Alphaproteobacteria</taxon>
        <taxon>Hyphomicrobiales</taxon>
        <taxon>Boseaceae</taxon>
        <taxon>Bosea</taxon>
    </lineage>
</organism>
<evidence type="ECO:0000313" key="4">
    <source>
        <dbReference type="EMBL" id="SEF67681.1"/>
    </source>
</evidence>
<evidence type="ECO:0000256" key="2">
    <source>
        <dbReference type="SAM" id="SignalP"/>
    </source>
</evidence>
<dbReference type="Pfam" id="PF02608">
    <property type="entry name" value="Bmp"/>
    <property type="match status" value="1"/>
</dbReference>
<dbReference type="Proteomes" id="UP000236743">
    <property type="component" value="Unassembled WGS sequence"/>
</dbReference>
<keyword evidence="1 2" id="KW-0732">Signal</keyword>
<evidence type="ECO:0000313" key="5">
    <source>
        <dbReference type="Proteomes" id="UP000236743"/>
    </source>
</evidence>
<protein>
    <submittedName>
        <fullName evidence="4">Nucleoside-binding protein</fullName>
    </submittedName>
</protein>
<name>A0A1H5U094_9HYPH</name>
<dbReference type="InterPro" id="IPR006311">
    <property type="entry name" value="TAT_signal"/>
</dbReference>
<dbReference type="PANTHER" id="PTHR43208">
    <property type="entry name" value="ABC TRANSPORTER SUBSTRATE-BINDING PROTEIN"/>
    <property type="match status" value="1"/>
</dbReference>
<dbReference type="PROSITE" id="PS51318">
    <property type="entry name" value="TAT"/>
    <property type="match status" value="1"/>
</dbReference>
<dbReference type="Gene3D" id="3.40.50.2300">
    <property type="match status" value="2"/>
</dbReference>
<dbReference type="RefSeq" id="WP_103871127.1">
    <property type="nucleotide sequence ID" value="NZ_FNUY01000001.1"/>
</dbReference>
<dbReference type="InterPro" id="IPR003760">
    <property type="entry name" value="PnrA-like"/>
</dbReference>
<evidence type="ECO:0000256" key="1">
    <source>
        <dbReference type="ARBA" id="ARBA00022729"/>
    </source>
</evidence>